<sequence>MPVNELNQIVAEPIPDWEPRPHPENVTLEGKLCTIVPLDPEIHCPVLFEAYQLEKDNGMWTFLPFGPYKNADELTEAFDHWMKTKDDTYFAIIDNKTKKPVGQYSLRRCDPTNGVVEVGGVIFSPLLKRSRTATEAHYLLAEYVFDTLHYRRYEWQCNSLNKPSHNAAVRMGFQFEGVHRQISVVKGRNRDTHWLSMLDHEWPVCKQAFEKWLDDSNFDADGMQLQRLQEIRVSLST</sequence>
<dbReference type="InterPro" id="IPR000182">
    <property type="entry name" value="GNAT_dom"/>
</dbReference>
<reference evidence="2 3" key="1">
    <citation type="submission" date="2017-04" db="EMBL/GenBank/DDBJ databases">
        <authorList>
            <person name="Afonso C.L."/>
            <person name="Miller P.J."/>
            <person name="Scott M.A."/>
            <person name="Spackman E."/>
            <person name="Goraichik I."/>
            <person name="Dimitrov K.M."/>
            <person name="Suarez D.L."/>
            <person name="Swayne D.E."/>
        </authorList>
    </citation>
    <scope>NUCLEOTIDE SEQUENCE [LARGE SCALE GENOMIC DNA]</scope>
</reference>
<evidence type="ECO:0000313" key="3">
    <source>
        <dbReference type="Proteomes" id="UP000196158"/>
    </source>
</evidence>
<dbReference type="SUPFAM" id="SSF55729">
    <property type="entry name" value="Acyl-CoA N-acyltransferases (Nat)"/>
    <property type="match status" value="1"/>
</dbReference>
<accession>A0A1X7R0D7</accession>
<evidence type="ECO:0000313" key="2">
    <source>
        <dbReference type="EMBL" id="SMN18716.1"/>
    </source>
</evidence>
<keyword evidence="3" id="KW-1185">Reference proteome</keyword>
<protein>
    <recommendedName>
        <fullName evidence="1">N-acetyltransferase domain-containing protein</fullName>
    </recommendedName>
</protein>
<dbReference type="OrthoDB" id="41238at2759"/>
<dbReference type="Gene3D" id="3.40.630.30">
    <property type="match status" value="1"/>
</dbReference>
<evidence type="ECO:0000259" key="1">
    <source>
        <dbReference type="PROSITE" id="PS51186"/>
    </source>
</evidence>
<dbReference type="Pfam" id="PF13302">
    <property type="entry name" value="Acetyltransf_3"/>
    <property type="match status" value="1"/>
</dbReference>
<organism evidence="2 3">
    <name type="scientific">Maudiozyma saulgeensis</name>
    <dbReference type="NCBI Taxonomy" id="1789683"/>
    <lineage>
        <taxon>Eukaryota</taxon>
        <taxon>Fungi</taxon>
        <taxon>Dikarya</taxon>
        <taxon>Ascomycota</taxon>
        <taxon>Saccharomycotina</taxon>
        <taxon>Saccharomycetes</taxon>
        <taxon>Saccharomycetales</taxon>
        <taxon>Saccharomycetaceae</taxon>
        <taxon>Maudiozyma</taxon>
    </lineage>
</organism>
<dbReference type="PANTHER" id="PTHR43441:SF2">
    <property type="entry name" value="FAMILY ACETYLTRANSFERASE, PUTATIVE (AFU_ORTHOLOGUE AFUA_7G00850)-RELATED"/>
    <property type="match status" value="1"/>
</dbReference>
<dbReference type="InterPro" id="IPR016181">
    <property type="entry name" value="Acyl_CoA_acyltransferase"/>
</dbReference>
<dbReference type="PANTHER" id="PTHR43441">
    <property type="entry name" value="RIBOSOMAL-PROTEIN-SERINE ACETYLTRANSFERASE"/>
    <property type="match status" value="1"/>
</dbReference>
<dbReference type="PROSITE" id="PS51186">
    <property type="entry name" value="GNAT"/>
    <property type="match status" value="1"/>
</dbReference>
<dbReference type="AlphaFoldDB" id="A0A1X7R0D7"/>
<feature type="domain" description="N-acetyltransferase" evidence="1">
    <location>
        <begin position="33"/>
        <end position="191"/>
    </location>
</feature>
<dbReference type="FunFam" id="3.40.630.30:FF:000047">
    <property type="entry name" value="Acetyltransferase, GNAT family"/>
    <property type="match status" value="1"/>
</dbReference>
<name>A0A1X7R0D7_9SACH</name>
<dbReference type="GO" id="GO:1990189">
    <property type="term" value="F:protein N-terminal-serine acetyltransferase activity"/>
    <property type="evidence" value="ECO:0007669"/>
    <property type="project" value="TreeGrafter"/>
</dbReference>
<dbReference type="GO" id="GO:0008999">
    <property type="term" value="F:protein-N-terminal-alanine acetyltransferase activity"/>
    <property type="evidence" value="ECO:0007669"/>
    <property type="project" value="TreeGrafter"/>
</dbReference>
<dbReference type="Proteomes" id="UP000196158">
    <property type="component" value="Unassembled WGS sequence"/>
</dbReference>
<dbReference type="InterPro" id="IPR051908">
    <property type="entry name" value="Ribosomal_N-acetyltransferase"/>
</dbReference>
<proteinExistence type="predicted"/>
<dbReference type="EMBL" id="FXLY01000002">
    <property type="protein sequence ID" value="SMN18716.1"/>
    <property type="molecule type" value="Genomic_DNA"/>
</dbReference>
<gene>
    <name evidence="2" type="ORF">KASA_0Q12485G</name>
</gene>